<evidence type="ECO:0000259" key="6">
    <source>
        <dbReference type="Pfam" id="PF00324"/>
    </source>
</evidence>
<dbReference type="InterPro" id="IPR004841">
    <property type="entry name" value="AA-permease/SLC12A_dom"/>
</dbReference>
<dbReference type="PANTHER" id="PTHR11827:SF72">
    <property type="entry name" value="GH08340P"/>
    <property type="match status" value="1"/>
</dbReference>
<dbReference type="RefSeq" id="XP_001326619.1">
    <property type="nucleotide sequence ID" value="XM_001326584.1"/>
</dbReference>
<dbReference type="InterPro" id="IPR004842">
    <property type="entry name" value="SLC12A_fam"/>
</dbReference>
<accession>A2DYY5</accession>
<proteinExistence type="predicted"/>
<reference evidence="7" key="2">
    <citation type="journal article" date="2007" name="Science">
        <title>Draft genome sequence of the sexually transmitted pathogen Trichomonas vaginalis.</title>
        <authorList>
            <person name="Carlton J.M."/>
            <person name="Hirt R.P."/>
            <person name="Silva J.C."/>
            <person name="Delcher A.L."/>
            <person name="Schatz M."/>
            <person name="Zhao Q."/>
            <person name="Wortman J.R."/>
            <person name="Bidwell S.L."/>
            <person name="Alsmark U.C.M."/>
            <person name="Besteiro S."/>
            <person name="Sicheritz-Ponten T."/>
            <person name="Noel C.J."/>
            <person name="Dacks J.B."/>
            <person name="Foster P.G."/>
            <person name="Simillion C."/>
            <person name="Van de Peer Y."/>
            <person name="Miranda-Saavedra D."/>
            <person name="Barton G.J."/>
            <person name="Westrop G.D."/>
            <person name="Mueller S."/>
            <person name="Dessi D."/>
            <person name="Fiori P.L."/>
            <person name="Ren Q."/>
            <person name="Paulsen I."/>
            <person name="Zhang H."/>
            <person name="Bastida-Corcuera F.D."/>
            <person name="Simoes-Barbosa A."/>
            <person name="Brown M.T."/>
            <person name="Hayes R.D."/>
            <person name="Mukherjee M."/>
            <person name="Okumura C.Y."/>
            <person name="Schneider R."/>
            <person name="Smith A.J."/>
            <person name="Vanacova S."/>
            <person name="Villalvazo M."/>
            <person name="Haas B.J."/>
            <person name="Pertea M."/>
            <person name="Feldblyum T.V."/>
            <person name="Utterback T.R."/>
            <person name="Shu C.L."/>
            <person name="Osoegawa K."/>
            <person name="de Jong P.J."/>
            <person name="Hrdy I."/>
            <person name="Horvathova L."/>
            <person name="Zubacova Z."/>
            <person name="Dolezal P."/>
            <person name="Malik S.B."/>
            <person name="Logsdon J.M. Jr."/>
            <person name="Henze K."/>
            <person name="Gupta A."/>
            <person name="Wang C.C."/>
            <person name="Dunne R.L."/>
            <person name="Upcroft J.A."/>
            <person name="Upcroft P."/>
            <person name="White O."/>
            <person name="Salzberg S.L."/>
            <person name="Tang P."/>
            <person name="Chiu C.-H."/>
            <person name="Lee Y.-S."/>
            <person name="Embley T.M."/>
            <person name="Coombs G.H."/>
            <person name="Mottram J.C."/>
            <person name="Tachezy J."/>
            <person name="Fraser-Liggett C.M."/>
            <person name="Johnson P.J."/>
        </authorList>
    </citation>
    <scope>NUCLEOTIDE SEQUENCE [LARGE SCALE GENOMIC DNA]</scope>
    <source>
        <strain evidence="7">G3</strain>
    </source>
</reference>
<feature type="transmembrane region" description="Helical" evidence="5">
    <location>
        <begin position="99"/>
        <end position="120"/>
    </location>
</feature>
<keyword evidence="2 5" id="KW-0812">Transmembrane</keyword>
<feature type="transmembrane region" description="Helical" evidence="5">
    <location>
        <begin position="299"/>
        <end position="317"/>
    </location>
</feature>
<dbReference type="GO" id="GO:0016020">
    <property type="term" value="C:membrane"/>
    <property type="evidence" value="ECO:0007669"/>
    <property type="project" value="UniProtKB-SubCell"/>
</dbReference>
<evidence type="ECO:0000313" key="7">
    <source>
        <dbReference type="EMBL" id="EAY14396.1"/>
    </source>
</evidence>
<dbReference type="GO" id="GO:0015377">
    <property type="term" value="F:chloride:monoatomic cation symporter activity"/>
    <property type="evidence" value="ECO:0007669"/>
    <property type="project" value="InterPro"/>
</dbReference>
<evidence type="ECO:0000256" key="1">
    <source>
        <dbReference type="ARBA" id="ARBA00004141"/>
    </source>
</evidence>
<feature type="transmembrane region" description="Helical" evidence="5">
    <location>
        <begin position="177"/>
        <end position="199"/>
    </location>
</feature>
<keyword evidence="8" id="KW-1185">Reference proteome</keyword>
<feature type="domain" description="Amino acid permease/ SLC12A" evidence="6">
    <location>
        <begin position="105"/>
        <end position="350"/>
    </location>
</feature>
<keyword evidence="3 5" id="KW-1133">Transmembrane helix</keyword>
<dbReference type="VEuPathDB" id="TrichDB:TVAG_206420"/>
<dbReference type="Pfam" id="PF00324">
    <property type="entry name" value="AA_permease"/>
    <property type="match status" value="1"/>
</dbReference>
<dbReference type="eggNOG" id="KOG2083">
    <property type="taxonomic scope" value="Eukaryota"/>
</dbReference>
<name>A2DYY5_TRIV3</name>
<dbReference type="OrthoDB" id="2020542at2759"/>
<sequence>MADYDDVPASLEEMSVPLAEDYNATHEAEQQENKVLPSAFLNANEVVPDTILYKVPSARPSIKDIRRASIMEENPGSQQTFEVTKPEPKKKFKFKSISFGIMLGVYIPTVLNLICINYNVDIAKTIERFGLGYGLLLFAVYTLIAYGTLSSISALATNGEMQKGGCYYLISRSLGPTYSGAIGIILIIGHAASISSNFYNLGNIISTLYSPYTMTKSRYGDSILIQFLSCTVVLMLQFLGVKFLVILLALLGGVLTVGVGFLYAGFITNKPAPNSFYQGFSAKLFKQNWKPAGTSFDLSLFYLFSSCNGIITIADYSGSLSPTKQAIPIGGYSALITSSVFFLLMLFLISDLAISNIYLIHQPLS</sequence>
<dbReference type="AlphaFoldDB" id="A2DYY5"/>
<evidence type="ECO:0000256" key="5">
    <source>
        <dbReference type="SAM" id="Phobius"/>
    </source>
</evidence>
<dbReference type="STRING" id="5722.A2DYY5"/>
<dbReference type="VEuPathDB" id="TrichDB:TVAGG3_0869210"/>
<dbReference type="Gene3D" id="1.20.1740.10">
    <property type="entry name" value="Amino acid/polyamine transporter I"/>
    <property type="match status" value="1"/>
</dbReference>
<feature type="transmembrane region" description="Helical" evidence="5">
    <location>
        <begin position="329"/>
        <end position="349"/>
    </location>
</feature>
<keyword evidence="4 5" id="KW-0472">Membrane</keyword>
<evidence type="ECO:0000256" key="3">
    <source>
        <dbReference type="ARBA" id="ARBA00022989"/>
    </source>
</evidence>
<dbReference type="InParanoid" id="A2DYY5"/>
<protein>
    <recommendedName>
        <fullName evidence="6">Amino acid permease/ SLC12A domain-containing protein</fullName>
    </recommendedName>
</protein>
<gene>
    <name evidence="7" type="ORF">TVAG_255880</name>
</gene>
<dbReference type="KEGG" id="tva:4772384"/>
<dbReference type="PANTHER" id="PTHR11827">
    <property type="entry name" value="SOLUTE CARRIER FAMILY 12, CATION COTRANSPORTERS"/>
    <property type="match status" value="1"/>
</dbReference>
<evidence type="ECO:0000256" key="4">
    <source>
        <dbReference type="ARBA" id="ARBA00023136"/>
    </source>
</evidence>
<dbReference type="EMBL" id="DS113271">
    <property type="protein sequence ID" value="EAY14396.1"/>
    <property type="molecule type" value="Genomic_DNA"/>
</dbReference>
<evidence type="ECO:0000313" key="8">
    <source>
        <dbReference type="Proteomes" id="UP000001542"/>
    </source>
</evidence>
<reference evidence="7" key="1">
    <citation type="submission" date="2006-10" db="EMBL/GenBank/DDBJ databases">
        <authorList>
            <person name="Amadeo P."/>
            <person name="Zhao Q."/>
            <person name="Wortman J."/>
            <person name="Fraser-Liggett C."/>
            <person name="Carlton J."/>
        </authorList>
    </citation>
    <scope>NUCLEOTIDE SEQUENCE</scope>
    <source>
        <strain evidence="7">G3</strain>
    </source>
</reference>
<feature type="transmembrane region" description="Helical" evidence="5">
    <location>
        <begin position="132"/>
        <end position="156"/>
    </location>
</feature>
<comment type="subcellular location">
    <subcellularLocation>
        <location evidence="1">Membrane</location>
        <topology evidence="1">Multi-pass membrane protein</topology>
    </subcellularLocation>
</comment>
<organism evidence="7 8">
    <name type="scientific">Trichomonas vaginalis (strain ATCC PRA-98 / G3)</name>
    <dbReference type="NCBI Taxonomy" id="412133"/>
    <lineage>
        <taxon>Eukaryota</taxon>
        <taxon>Metamonada</taxon>
        <taxon>Parabasalia</taxon>
        <taxon>Trichomonadida</taxon>
        <taxon>Trichomonadidae</taxon>
        <taxon>Trichomonas</taxon>
    </lineage>
</organism>
<feature type="transmembrane region" description="Helical" evidence="5">
    <location>
        <begin position="219"/>
        <end position="236"/>
    </location>
</feature>
<feature type="transmembrane region" description="Helical" evidence="5">
    <location>
        <begin position="243"/>
        <end position="266"/>
    </location>
</feature>
<evidence type="ECO:0000256" key="2">
    <source>
        <dbReference type="ARBA" id="ARBA00022692"/>
    </source>
</evidence>
<dbReference type="Proteomes" id="UP000001542">
    <property type="component" value="Unassembled WGS sequence"/>
</dbReference>